<accession>A0A2T4YZ13</accession>
<dbReference type="PANTHER" id="PTHR13696:SF99">
    <property type="entry name" value="COBYRINIC ACID AC-DIAMIDE SYNTHASE"/>
    <property type="match status" value="1"/>
</dbReference>
<sequence length="258" mass="28911">MSHVICVANQKGGVGKTTTSIMCAYLISQFHKVLCVDMDPQSDFTEALAQEAAVVFDGETLLEAMWKKDARPYIKKVTDNLHFIPSNDHLTGIHETLYTMPKPDRYMVLKETLAPVRNEYDFILVDAAPSPDAKLANCLVASDYVLVMFKPANFCDHALDRFFESVETAQEEANPDLKVIGILPTMVGAQRNDVQAYMHTVKKEYGDLVLQTQIRYLAAHERFTIGGFLNNPETQKSAEPYSEVVMELMDRIGVKVNG</sequence>
<name>A0A2T4YZ13_9BACL</name>
<dbReference type="OrthoDB" id="9815116at2"/>
<dbReference type="PANTHER" id="PTHR13696">
    <property type="entry name" value="P-LOOP CONTAINING NUCLEOSIDE TRIPHOSPHATE HYDROLASE"/>
    <property type="match status" value="1"/>
</dbReference>
<dbReference type="InterPro" id="IPR025669">
    <property type="entry name" value="AAA_dom"/>
</dbReference>
<reference evidence="2 3" key="1">
    <citation type="submission" date="2018-04" db="EMBL/GenBank/DDBJ databases">
        <title>Genomic Encyclopedia of Archaeal and Bacterial Type Strains, Phase II (KMG-II): from individual species to whole genera.</title>
        <authorList>
            <person name="Goeker M."/>
        </authorList>
    </citation>
    <scope>NUCLEOTIDE SEQUENCE [LARGE SCALE GENOMIC DNA]</scope>
    <source>
        <strain evidence="2 3">DSM 45169</strain>
    </source>
</reference>
<evidence type="ECO:0000259" key="1">
    <source>
        <dbReference type="Pfam" id="PF13614"/>
    </source>
</evidence>
<comment type="caution">
    <text evidence="2">The sequence shown here is derived from an EMBL/GenBank/DDBJ whole genome shotgun (WGS) entry which is preliminary data.</text>
</comment>
<dbReference type="InterPro" id="IPR050678">
    <property type="entry name" value="DNA_Partitioning_ATPase"/>
</dbReference>
<dbReference type="Proteomes" id="UP000241639">
    <property type="component" value="Unassembled WGS sequence"/>
</dbReference>
<dbReference type="CDD" id="cd02042">
    <property type="entry name" value="ParAB_family"/>
    <property type="match status" value="1"/>
</dbReference>
<organism evidence="2 3">
    <name type="scientific">Desmospora activa DSM 45169</name>
    <dbReference type="NCBI Taxonomy" id="1121389"/>
    <lineage>
        <taxon>Bacteria</taxon>
        <taxon>Bacillati</taxon>
        <taxon>Bacillota</taxon>
        <taxon>Bacilli</taxon>
        <taxon>Bacillales</taxon>
        <taxon>Thermoactinomycetaceae</taxon>
        <taxon>Desmospora</taxon>
    </lineage>
</organism>
<dbReference type="SUPFAM" id="SSF52540">
    <property type="entry name" value="P-loop containing nucleoside triphosphate hydrolases"/>
    <property type="match status" value="1"/>
</dbReference>
<dbReference type="Pfam" id="PF13614">
    <property type="entry name" value="AAA_31"/>
    <property type="match status" value="1"/>
</dbReference>
<protein>
    <submittedName>
        <fullName evidence="2">Chromosome partitioning protein</fullName>
    </submittedName>
</protein>
<feature type="domain" description="AAA" evidence="1">
    <location>
        <begin position="3"/>
        <end position="179"/>
    </location>
</feature>
<evidence type="ECO:0000313" key="2">
    <source>
        <dbReference type="EMBL" id="PTM52194.1"/>
    </source>
</evidence>
<evidence type="ECO:0000313" key="3">
    <source>
        <dbReference type="Proteomes" id="UP000241639"/>
    </source>
</evidence>
<gene>
    <name evidence="2" type="ORF">C8J48_3741</name>
</gene>
<dbReference type="AlphaFoldDB" id="A0A2T4YZ13"/>
<keyword evidence="3" id="KW-1185">Reference proteome</keyword>
<dbReference type="EMBL" id="PZZP01000006">
    <property type="protein sequence ID" value="PTM52194.1"/>
    <property type="molecule type" value="Genomic_DNA"/>
</dbReference>
<dbReference type="Gene3D" id="3.40.50.300">
    <property type="entry name" value="P-loop containing nucleotide triphosphate hydrolases"/>
    <property type="match status" value="1"/>
</dbReference>
<dbReference type="RefSeq" id="WP_107728693.1">
    <property type="nucleotide sequence ID" value="NZ_PZZP01000006.1"/>
</dbReference>
<dbReference type="InterPro" id="IPR027417">
    <property type="entry name" value="P-loop_NTPase"/>
</dbReference>
<proteinExistence type="predicted"/>